<keyword evidence="1" id="KW-0812">Transmembrane</keyword>
<dbReference type="EMBL" id="DS990393">
    <property type="protein sequence ID" value="EFR47376.1"/>
    <property type="molecule type" value="Genomic_DNA"/>
</dbReference>
<feature type="transmembrane region" description="Helical" evidence="1">
    <location>
        <begin position="42"/>
        <end position="62"/>
    </location>
</feature>
<sequence>MSLIKGKMMTNNSDLRVFLGIWAGIFVVFLLSGILLHDIYRIWAMIGLGIALVLQVYPKASVSLYITQVKLGSVIGWCISHATLVVLYFCVFVPLGLVFRIIGRNVLGARLDKEKDSYLISRQKQPVSMKNQF</sequence>
<feature type="transmembrane region" description="Helical" evidence="1">
    <location>
        <begin position="74"/>
        <end position="102"/>
    </location>
</feature>
<evidence type="ECO:0000313" key="2">
    <source>
        <dbReference type="EMBL" id="EFR47376.1"/>
    </source>
</evidence>
<keyword evidence="1" id="KW-0472">Membrane</keyword>
<name>A0ABN0BCV2_9HELI</name>
<accession>A0ABN0BCV2</accession>
<evidence type="ECO:0000256" key="1">
    <source>
        <dbReference type="SAM" id="Phobius"/>
    </source>
</evidence>
<keyword evidence="3" id="KW-1185">Reference proteome</keyword>
<keyword evidence="1" id="KW-1133">Transmembrane helix</keyword>
<gene>
    <name evidence="2" type="ORF">HCCG_01924</name>
</gene>
<protein>
    <recommendedName>
        <fullName evidence="4">SxtJ</fullName>
    </recommendedName>
</protein>
<dbReference type="Proteomes" id="UP000005755">
    <property type="component" value="Unassembled WGS sequence"/>
</dbReference>
<reference evidence="3" key="1">
    <citation type="journal article" date="2014" name="Genome Announc.">
        <title>Draft genome sequences of six enterohepatic helicobacter species isolated from humans and one from rhesus macaques.</title>
        <authorList>
            <person name="Shen Z."/>
            <person name="Sheh A."/>
            <person name="Young S.K."/>
            <person name="Abouelliel A."/>
            <person name="Ward D.V."/>
            <person name="Earl A.M."/>
            <person name="Fox J.G."/>
        </authorList>
    </citation>
    <scope>NUCLEOTIDE SEQUENCE [LARGE SCALE GENOMIC DNA]</scope>
    <source>
        <strain evidence="3">CCUG 18818</strain>
    </source>
</reference>
<organism evidence="2 3">
    <name type="scientific">Helicobacter cinaedi CCUG 18818 = ATCC BAA-847</name>
    <dbReference type="NCBI Taxonomy" id="537971"/>
    <lineage>
        <taxon>Bacteria</taxon>
        <taxon>Pseudomonadati</taxon>
        <taxon>Campylobacterota</taxon>
        <taxon>Epsilonproteobacteria</taxon>
        <taxon>Campylobacterales</taxon>
        <taxon>Helicobacteraceae</taxon>
        <taxon>Helicobacter</taxon>
    </lineage>
</organism>
<feature type="transmembrane region" description="Helical" evidence="1">
    <location>
        <begin position="15"/>
        <end position="36"/>
    </location>
</feature>
<evidence type="ECO:0000313" key="3">
    <source>
        <dbReference type="Proteomes" id="UP000005755"/>
    </source>
</evidence>
<proteinExistence type="predicted"/>
<evidence type="ECO:0008006" key="4">
    <source>
        <dbReference type="Google" id="ProtNLM"/>
    </source>
</evidence>